<proteinExistence type="inferred from homology"/>
<keyword evidence="4" id="KW-0418">Kinase</keyword>
<evidence type="ECO:0000256" key="5">
    <source>
        <dbReference type="ARBA" id="ARBA00022840"/>
    </source>
</evidence>
<feature type="domain" description="Protein kinase" evidence="8">
    <location>
        <begin position="20"/>
        <end position="288"/>
    </location>
</feature>
<feature type="binding site" evidence="6">
    <location>
        <position position="55"/>
    </location>
    <ligand>
        <name>ATP</name>
        <dbReference type="ChEBI" id="CHEBI:30616"/>
    </ligand>
</feature>
<evidence type="ECO:0000256" key="2">
    <source>
        <dbReference type="ARBA" id="ARBA00022679"/>
    </source>
</evidence>
<evidence type="ECO:0000313" key="9">
    <source>
        <dbReference type="EMBL" id="KAK9842514.1"/>
    </source>
</evidence>
<keyword evidence="2" id="KW-0808">Transferase</keyword>
<keyword evidence="1 7" id="KW-0723">Serine/threonine-protein kinase</keyword>
<evidence type="ECO:0000256" key="3">
    <source>
        <dbReference type="ARBA" id="ARBA00022741"/>
    </source>
</evidence>
<keyword evidence="3 6" id="KW-0547">Nucleotide-binding</keyword>
<dbReference type="GO" id="GO:0004674">
    <property type="term" value="F:protein serine/threonine kinase activity"/>
    <property type="evidence" value="ECO:0007669"/>
    <property type="project" value="UniProtKB-KW"/>
</dbReference>
<dbReference type="PROSITE" id="PS00108">
    <property type="entry name" value="PROTEIN_KINASE_ST"/>
    <property type="match status" value="1"/>
</dbReference>
<dbReference type="Proteomes" id="UP001445335">
    <property type="component" value="Unassembled WGS sequence"/>
</dbReference>
<dbReference type="Gene3D" id="1.10.510.10">
    <property type="entry name" value="Transferase(Phosphotransferase) domain 1"/>
    <property type="match status" value="1"/>
</dbReference>
<dbReference type="GO" id="GO:0005524">
    <property type="term" value="F:ATP binding"/>
    <property type="evidence" value="ECO:0007669"/>
    <property type="project" value="UniProtKB-UniRule"/>
</dbReference>
<accession>A0AAW1SA96</accession>
<dbReference type="InterPro" id="IPR011009">
    <property type="entry name" value="Kinase-like_dom_sf"/>
</dbReference>
<dbReference type="InterPro" id="IPR000719">
    <property type="entry name" value="Prot_kinase_dom"/>
</dbReference>
<dbReference type="SUPFAM" id="SSF56112">
    <property type="entry name" value="Protein kinase-like (PK-like)"/>
    <property type="match status" value="1"/>
</dbReference>
<evidence type="ECO:0000256" key="7">
    <source>
        <dbReference type="RuleBase" id="RU000304"/>
    </source>
</evidence>
<dbReference type="AlphaFoldDB" id="A0AAW1SA96"/>
<dbReference type="PANTHER" id="PTHR24349">
    <property type="entry name" value="SERINE/THREONINE-PROTEIN KINASE"/>
    <property type="match status" value="1"/>
</dbReference>
<evidence type="ECO:0000259" key="8">
    <source>
        <dbReference type="PROSITE" id="PS50011"/>
    </source>
</evidence>
<dbReference type="SMART" id="SM00220">
    <property type="entry name" value="S_TKc"/>
    <property type="match status" value="1"/>
</dbReference>
<dbReference type="CDD" id="cd05117">
    <property type="entry name" value="STKc_CAMK"/>
    <property type="match status" value="1"/>
</dbReference>
<dbReference type="PROSITE" id="PS50011">
    <property type="entry name" value="PROTEIN_KINASE_DOM"/>
    <property type="match status" value="1"/>
</dbReference>
<gene>
    <name evidence="9" type="ORF">WJX81_003789</name>
</gene>
<evidence type="ECO:0000256" key="4">
    <source>
        <dbReference type="ARBA" id="ARBA00022777"/>
    </source>
</evidence>
<dbReference type="Gene3D" id="3.30.200.20">
    <property type="entry name" value="Phosphorylase Kinase, domain 1"/>
    <property type="match status" value="1"/>
</dbReference>
<evidence type="ECO:0000256" key="6">
    <source>
        <dbReference type="PROSITE-ProRule" id="PRU10141"/>
    </source>
</evidence>
<evidence type="ECO:0000313" key="10">
    <source>
        <dbReference type="Proteomes" id="UP001445335"/>
    </source>
</evidence>
<dbReference type="PROSITE" id="PS00107">
    <property type="entry name" value="PROTEIN_KINASE_ATP"/>
    <property type="match status" value="1"/>
</dbReference>
<dbReference type="InterPro" id="IPR050205">
    <property type="entry name" value="CDPK_Ser/Thr_kinases"/>
</dbReference>
<keyword evidence="5 6" id="KW-0067">ATP-binding</keyword>
<comment type="caution">
    <text evidence="9">The sequence shown here is derived from an EMBL/GenBank/DDBJ whole genome shotgun (WGS) entry which is preliminary data.</text>
</comment>
<organism evidence="9 10">
    <name type="scientific">Elliptochloris bilobata</name>
    <dbReference type="NCBI Taxonomy" id="381761"/>
    <lineage>
        <taxon>Eukaryota</taxon>
        <taxon>Viridiplantae</taxon>
        <taxon>Chlorophyta</taxon>
        <taxon>core chlorophytes</taxon>
        <taxon>Trebouxiophyceae</taxon>
        <taxon>Trebouxiophyceae incertae sedis</taxon>
        <taxon>Elliptochloris clade</taxon>
        <taxon>Elliptochloris</taxon>
    </lineage>
</organism>
<comment type="similarity">
    <text evidence="7">Belongs to the protein kinase superfamily.</text>
</comment>
<protein>
    <recommendedName>
        <fullName evidence="8">Protein kinase domain-containing protein</fullName>
    </recommendedName>
</protein>
<dbReference type="InterPro" id="IPR008271">
    <property type="entry name" value="Ser/Thr_kinase_AS"/>
</dbReference>
<dbReference type="EMBL" id="JALJOU010000007">
    <property type="protein sequence ID" value="KAK9842514.1"/>
    <property type="molecule type" value="Genomic_DNA"/>
</dbReference>
<dbReference type="Pfam" id="PF00069">
    <property type="entry name" value="Pkinase"/>
    <property type="match status" value="1"/>
</dbReference>
<dbReference type="InterPro" id="IPR017441">
    <property type="entry name" value="Protein_kinase_ATP_BS"/>
</dbReference>
<name>A0AAW1SA96_9CHLO</name>
<sequence length="328" mass="36760">MEDGEAWRSVSFPDAFDQNFARGDLLGRGSFGTVYRVVERASGDDEYAVKVIPKKRDGVDSSRIQMRIREEVDTLQRLQTRPETIRLRGVYEDADNVYIVTEMCMGGDLEQLLEARGTLSEADAARVAHDVLQVLQECHSQGILYADIKPSNFLLKEPAGSQPQLEIRVVDFGCSQRIQASAKLHKRTGTPLYMAPELFMRYYGVESDMWALGMLLYQLLSGTLPFWEEGESQSPFTVMTAILAGEVTFDGPAWQAISPHGKDLVRRLLDRDYNSRLSATDALAHPWIAEQCGEDDGCDVANNVLDLASLRRRRAPEHAHQPSIILPD</sequence>
<keyword evidence="10" id="KW-1185">Reference proteome</keyword>
<reference evidence="9 10" key="1">
    <citation type="journal article" date="2024" name="Nat. Commun.">
        <title>Phylogenomics reveals the evolutionary origins of lichenization in chlorophyte algae.</title>
        <authorList>
            <person name="Puginier C."/>
            <person name="Libourel C."/>
            <person name="Otte J."/>
            <person name="Skaloud P."/>
            <person name="Haon M."/>
            <person name="Grisel S."/>
            <person name="Petersen M."/>
            <person name="Berrin J.G."/>
            <person name="Delaux P.M."/>
            <person name="Dal Grande F."/>
            <person name="Keller J."/>
        </authorList>
    </citation>
    <scope>NUCLEOTIDE SEQUENCE [LARGE SCALE GENOMIC DNA]</scope>
    <source>
        <strain evidence="9 10">SAG 245.80</strain>
    </source>
</reference>
<evidence type="ECO:0000256" key="1">
    <source>
        <dbReference type="ARBA" id="ARBA00022527"/>
    </source>
</evidence>